<reference evidence="2" key="1">
    <citation type="submission" date="2019-08" db="EMBL/GenBank/DDBJ databases">
        <title>Limnoglobus roseus gen. nov., sp. nov., a novel freshwater planctomycete with a giant genome from the family Gemmataceae.</title>
        <authorList>
            <person name="Kulichevskaya I.S."/>
            <person name="Naumoff D.G."/>
            <person name="Miroshnikov K."/>
            <person name="Ivanova A."/>
            <person name="Philippov D.A."/>
            <person name="Hakobyan A."/>
            <person name="Rijpstra I.C."/>
            <person name="Sinninghe Damste J.S."/>
            <person name="Liesack W."/>
            <person name="Dedysh S.N."/>
        </authorList>
    </citation>
    <scope>NUCLEOTIDE SEQUENCE [LARGE SCALE GENOMIC DNA]</scope>
    <source>
        <strain evidence="2">PX52</strain>
    </source>
</reference>
<organism evidence="1 2">
    <name type="scientific">Limnoglobus roseus</name>
    <dbReference type="NCBI Taxonomy" id="2598579"/>
    <lineage>
        <taxon>Bacteria</taxon>
        <taxon>Pseudomonadati</taxon>
        <taxon>Planctomycetota</taxon>
        <taxon>Planctomycetia</taxon>
        <taxon>Gemmatales</taxon>
        <taxon>Gemmataceae</taxon>
        <taxon>Limnoglobus</taxon>
    </lineage>
</organism>
<proteinExistence type="predicted"/>
<keyword evidence="2" id="KW-1185">Reference proteome</keyword>
<dbReference type="RefSeq" id="WP_168219091.1">
    <property type="nucleotide sequence ID" value="NZ_CP042425.1"/>
</dbReference>
<evidence type="ECO:0000313" key="1">
    <source>
        <dbReference type="EMBL" id="QEL16855.1"/>
    </source>
</evidence>
<evidence type="ECO:0000313" key="2">
    <source>
        <dbReference type="Proteomes" id="UP000324974"/>
    </source>
</evidence>
<sequence length="203" mass="20871">MSVTTACHNGRPRKQLSDQLDRLDGIIDVLADALPEAVRDAVRDGMADALRRLVADALADPATLAALRQAVAPPVPTVTPATPGSSRRAAFLARCRTASATVRAGVVDLVGTAIAAVRVRTERVKAWAAATAAKARSVRQVCHVAWHLKRAAGVAVGVGVAVAAVSLASHPVATALSGVGAGLATFAVQAGLWCRTVARPWRA</sequence>
<dbReference type="AlphaFoldDB" id="A0A5C1AE52"/>
<accession>A0A5C1AE52</accession>
<dbReference type="Proteomes" id="UP000324974">
    <property type="component" value="Chromosome"/>
</dbReference>
<dbReference type="EMBL" id="CP042425">
    <property type="protein sequence ID" value="QEL16855.1"/>
    <property type="molecule type" value="Genomic_DNA"/>
</dbReference>
<dbReference type="KEGG" id="lrs:PX52LOC_03829"/>
<protein>
    <submittedName>
        <fullName evidence="1">Uncharacterized protein</fullName>
    </submittedName>
</protein>
<name>A0A5C1AE52_9BACT</name>
<gene>
    <name evidence="1" type="ORF">PX52LOC_03829</name>
</gene>